<dbReference type="Proteomes" id="UP000054565">
    <property type="component" value="Unassembled WGS sequence"/>
</dbReference>
<evidence type="ECO:0000313" key="2">
    <source>
        <dbReference type="EMBL" id="KMP05076.1"/>
    </source>
</evidence>
<dbReference type="AlphaFoldDB" id="A0A0J6Y8V4"/>
<dbReference type="EMBL" id="DS028095">
    <property type="protein sequence ID" value="KMP05076.1"/>
    <property type="molecule type" value="Genomic_DNA"/>
</dbReference>
<sequence>MTNLARPLTKQPPPRAPPLAGRGKYYTPRAEVPYRAGSIGGASWIAGEQKRQTQGKPWDNSPVAPFHILPLVDAGASSPKLVTFCSRRTSSKGTDIHLHLTTASPTNYLAPSSPPLDSDPDKSHAPKGRQITGPKACINRAIHNEEPTTTPDSSNGSRPVSHDDPAWINIARYRVEPDDPLIYDAHTKFFFWNHLQRTELLLSPPPFWTGVTFCSYVTVMSGNECIRSKTNIDHRGNDIDILSTVRVSSWLDSTSRAEPKLGWTRLNLGPLPIAIPTWSSVGPKDELSSVNPPLHLEHDFQDAQDGGYNNVPTLFWVRIYLQAFVPAKGSCIIIIAAR</sequence>
<proteinExistence type="predicted"/>
<evidence type="ECO:0000256" key="1">
    <source>
        <dbReference type="SAM" id="MobiDB-lite"/>
    </source>
</evidence>
<feature type="region of interest" description="Disordered" evidence="1">
    <location>
        <begin position="1"/>
        <end position="25"/>
    </location>
</feature>
<name>A0A0J6Y8V4_COCIT</name>
<protein>
    <submittedName>
        <fullName evidence="2">Uncharacterized protein</fullName>
    </submittedName>
</protein>
<accession>A0A0J6Y8V4</accession>
<feature type="region of interest" description="Disordered" evidence="1">
    <location>
        <begin position="105"/>
        <end position="135"/>
    </location>
</feature>
<organism evidence="2 3">
    <name type="scientific">Coccidioides immitis RMSCC 2394</name>
    <dbReference type="NCBI Taxonomy" id="404692"/>
    <lineage>
        <taxon>Eukaryota</taxon>
        <taxon>Fungi</taxon>
        <taxon>Dikarya</taxon>
        <taxon>Ascomycota</taxon>
        <taxon>Pezizomycotina</taxon>
        <taxon>Eurotiomycetes</taxon>
        <taxon>Eurotiomycetidae</taxon>
        <taxon>Onygenales</taxon>
        <taxon>Onygenaceae</taxon>
        <taxon>Coccidioides</taxon>
    </lineage>
</organism>
<reference evidence="3" key="1">
    <citation type="journal article" date="2010" name="Genome Res.">
        <title>Population genomic sequencing of Coccidioides fungi reveals recent hybridization and transposon control.</title>
        <authorList>
            <person name="Neafsey D.E."/>
            <person name="Barker B.M."/>
            <person name="Sharpton T.J."/>
            <person name="Stajich J.E."/>
            <person name="Park D.J."/>
            <person name="Whiston E."/>
            <person name="Hung C.-Y."/>
            <person name="McMahan C."/>
            <person name="White J."/>
            <person name="Sykes S."/>
            <person name="Heiman D."/>
            <person name="Young S."/>
            <person name="Zeng Q."/>
            <person name="Abouelleil A."/>
            <person name="Aftuck L."/>
            <person name="Bessette D."/>
            <person name="Brown A."/>
            <person name="FitzGerald M."/>
            <person name="Lui A."/>
            <person name="Macdonald J.P."/>
            <person name="Priest M."/>
            <person name="Orbach M.J."/>
            <person name="Galgiani J.N."/>
            <person name="Kirkland T.N."/>
            <person name="Cole G.T."/>
            <person name="Birren B.W."/>
            <person name="Henn M.R."/>
            <person name="Taylor J.W."/>
            <person name="Rounsley S.D."/>
        </authorList>
    </citation>
    <scope>NUCLEOTIDE SEQUENCE [LARGE SCALE GENOMIC DNA]</scope>
    <source>
        <strain evidence="3">RMSCC 2394</strain>
    </source>
</reference>
<gene>
    <name evidence="2" type="ORF">CIRG_04757</name>
</gene>
<evidence type="ECO:0000313" key="3">
    <source>
        <dbReference type="Proteomes" id="UP000054565"/>
    </source>
</evidence>